<evidence type="ECO:0000313" key="10">
    <source>
        <dbReference type="EMBL" id="KAL0640609.1"/>
    </source>
</evidence>
<evidence type="ECO:0000256" key="9">
    <source>
        <dbReference type="ARBA" id="ARBA00023310"/>
    </source>
</evidence>
<organism evidence="10 11">
    <name type="scientific">Discina gigas</name>
    <dbReference type="NCBI Taxonomy" id="1032678"/>
    <lineage>
        <taxon>Eukaryota</taxon>
        <taxon>Fungi</taxon>
        <taxon>Dikarya</taxon>
        <taxon>Ascomycota</taxon>
        <taxon>Pezizomycotina</taxon>
        <taxon>Pezizomycetes</taxon>
        <taxon>Pezizales</taxon>
        <taxon>Discinaceae</taxon>
        <taxon>Discina</taxon>
    </lineage>
</organism>
<keyword evidence="8" id="KW-0472">Membrane</keyword>
<keyword evidence="5" id="KW-0375">Hydrogen ion transport</keyword>
<dbReference type="Pfam" id="PF04718">
    <property type="entry name" value="ATP-synt_G"/>
    <property type="match status" value="1"/>
</dbReference>
<keyword evidence="4" id="KW-0138">CF(0)</keyword>
<evidence type="ECO:0000256" key="6">
    <source>
        <dbReference type="ARBA" id="ARBA00023065"/>
    </source>
</evidence>
<evidence type="ECO:0000256" key="3">
    <source>
        <dbReference type="ARBA" id="ARBA00022448"/>
    </source>
</evidence>
<evidence type="ECO:0000313" key="11">
    <source>
        <dbReference type="Proteomes" id="UP001447188"/>
    </source>
</evidence>
<comment type="subcellular location">
    <subcellularLocation>
        <location evidence="1">Mitochondrion membrane</location>
    </subcellularLocation>
</comment>
<evidence type="ECO:0000256" key="2">
    <source>
        <dbReference type="ARBA" id="ARBA00005699"/>
    </source>
</evidence>
<keyword evidence="9" id="KW-0066">ATP synthesis</keyword>
<keyword evidence="11" id="KW-1185">Reference proteome</keyword>
<evidence type="ECO:0000256" key="5">
    <source>
        <dbReference type="ARBA" id="ARBA00022781"/>
    </source>
</evidence>
<comment type="caution">
    <text evidence="10">The sequence shown here is derived from an EMBL/GenBank/DDBJ whole genome shotgun (WGS) entry which is preliminary data.</text>
</comment>
<evidence type="ECO:0000256" key="8">
    <source>
        <dbReference type="ARBA" id="ARBA00023136"/>
    </source>
</evidence>
<dbReference type="EMBL" id="JBBBZM010000002">
    <property type="protein sequence ID" value="KAL0640609.1"/>
    <property type="molecule type" value="Genomic_DNA"/>
</dbReference>
<keyword evidence="3" id="KW-0813">Transport</keyword>
<dbReference type="InterPro" id="IPR006808">
    <property type="entry name" value="ATP_synth_F0_gsu_mt"/>
</dbReference>
<accession>A0ABR3GXD8</accession>
<sequence>MRSALLRTPAVRQLTARRFASSTPNATSEVSTKAQDASKKAQDAAKVAAEKLGAAASGLGRSLMKVGGRTGKLIHSASAMAPTIGYYSRVGLELSKLVFHGQGMTPPKAEVFKATFSPLLKNLRAAPFATLSTLISPKTVVSRARNISRTQLAQSGVIVAEVIGFFTIGEIIGRRKLVGYRSNN</sequence>
<reference evidence="10 11" key="1">
    <citation type="submission" date="2024-02" db="EMBL/GenBank/DDBJ databases">
        <title>Discinaceae phylogenomics.</title>
        <authorList>
            <person name="Dirks A.C."/>
            <person name="James T.Y."/>
        </authorList>
    </citation>
    <scope>NUCLEOTIDE SEQUENCE [LARGE SCALE GENOMIC DNA]</scope>
    <source>
        <strain evidence="10 11">ACD0624</strain>
    </source>
</reference>
<keyword evidence="7" id="KW-0496">Mitochondrion</keyword>
<name>A0ABR3GXD8_9PEZI</name>
<gene>
    <name evidence="10" type="primary">ATP20</name>
    <name evidence="10" type="ORF">Q9L58_000275</name>
</gene>
<proteinExistence type="inferred from homology"/>
<evidence type="ECO:0000256" key="7">
    <source>
        <dbReference type="ARBA" id="ARBA00023128"/>
    </source>
</evidence>
<comment type="similarity">
    <text evidence="2">Belongs to the ATPase g subunit family.</text>
</comment>
<evidence type="ECO:0000256" key="1">
    <source>
        <dbReference type="ARBA" id="ARBA00004325"/>
    </source>
</evidence>
<dbReference type="PANTHER" id="PTHR12386">
    <property type="entry name" value="ATP SYNTHASE SUBUNIT"/>
    <property type="match status" value="1"/>
</dbReference>
<keyword evidence="6" id="KW-0406">Ion transport</keyword>
<dbReference type="Proteomes" id="UP001447188">
    <property type="component" value="Unassembled WGS sequence"/>
</dbReference>
<protein>
    <submittedName>
        <fullName evidence="10">ATP synthase subunit G atp20</fullName>
    </submittedName>
</protein>
<evidence type="ECO:0000256" key="4">
    <source>
        <dbReference type="ARBA" id="ARBA00022547"/>
    </source>
</evidence>